<dbReference type="GO" id="GO:0005739">
    <property type="term" value="C:mitochondrion"/>
    <property type="evidence" value="ECO:0007669"/>
    <property type="project" value="TreeGrafter"/>
</dbReference>
<name>A0A9Q0RPA5_BLOTA</name>
<evidence type="ECO:0008006" key="5">
    <source>
        <dbReference type="Google" id="ProtNLM"/>
    </source>
</evidence>
<dbReference type="EMBL" id="JAPWDV010000002">
    <property type="protein sequence ID" value="KAJ6221380.1"/>
    <property type="molecule type" value="Genomic_DNA"/>
</dbReference>
<gene>
    <name evidence="3" type="ORF">RDWZM_007192</name>
</gene>
<dbReference type="PANTHER" id="PTHR31596:SF1">
    <property type="entry name" value="T-CELL ACTIVATION INHIBITOR, MITOCHONDRIAL"/>
    <property type="match status" value="1"/>
</dbReference>
<dbReference type="InterPro" id="IPR028031">
    <property type="entry name" value="DUF4460"/>
</dbReference>
<dbReference type="Pfam" id="PF14688">
    <property type="entry name" value="DUF4461"/>
    <property type="match status" value="1"/>
</dbReference>
<keyword evidence="4" id="KW-1185">Reference proteome</keyword>
<evidence type="ECO:0000313" key="4">
    <source>
        <dbReference type="Proteomes" id="UP001142055"/>
    </source>
</evidence>
<reference evidence="3" key="1">
    <citation type="submission" date="2022-12" db="EMBL/GenBank/DDBJ databases">
        <title>Genome assemblies of Blomia tropicalis.</title>
        <authorList>
            <person name="Cui Y."/>
        </authorList>
    </citation>
    <scope>NUCLEOTIDE SEQUENCE</scope>
    <source>
        <tissue evidence="3">Adult mites</tissue>
    </source>
</reference>
<dbReference type="OrthoDB" id="4238at2759"/>
<dbReference type="PANTHER" id="PTHR31596">
    <property type="entry name" value="T-CELL ACTIVATION INHIBITOR, MITOCHONDRIAL"/>
    <property type="match status" value="1"/>
</dbReference>
<sequence length="494" mass="57677">MFIRQSSMFNQLIRRSIHFGQTMTTQEVATALRPFIFIVHPDRFWNFPKEKDTNELSLKRLNEFLDDKLRHKSMETQQTITFYVRNGESKNQSEKNDIELMKVDINLSSKENVNTTVHKILSKCSLPTDYLQKIGKTPNVKRESTENPIDSHPFYRKGNEYFYTKDLFDKMEGDIAKTKMEVNLTDFLKSNYLSALKKIEASRPIQTELRRLREELIMDLKLLHLDWDCDWGFSHMRGCLKNITVLNKQYPNDMAKLSGKTIIFSRDSGIGLDGQIVLSIEDVRNSWLDLIRSIKDFDPYVIRLPVEEKILSDLLRGISIVRPNNIQIAKKYVNQLTKFSKTIYRYVENNTTIFPEVWPQSLGEYRLIVESDSGPLMLSKEGYFIVPASCPASLFVRFITDNLSKASQTLRMDEKNLMKEKRIIDECIVVFGLEGLDKDENIIPEQMIDFGQRLLSMKDHFRPYLKGLHVRVSMYYSVLHDGQICVPFNFIPRS</sequence>
<accession>A0A9Q0RPA5</accession>
<comment type="caution">
    <text evidence="3">The sequence shown here is derived from an EMBL/GenBank/DDBJ whole genome shotgun (WGS) entry which is preliminary data.</text>
</comment>
<feature type="domain" description="DUF4461" evidence="2">
    <location>
        <begin position="183"/>
        <end position="490"/>
    </location>
</feature>
<evidence type="ECO:0000259" key="2">
    <source>
        <dbReference type="Pfam" id="PF14688"/>
    </source>
</evidence>
<evidence type="ECO:0000259" key="1">
    <source>
        <dbReference type="Pfam" id="PF14687"/>
    </source>
</evidence>
<organism evidence="3 4">
    <name type="scientific">Blomia tropicalis</name>
    <name type="common">Mite</name>
    <dbReference type="NCBI Taxonomy" id="40697"/>
    <lineage>
        <taxon>Eukaryota</taxon>
        <taxon>Metazoa</taxon>
        <taxon>Ecdysozoa</taxon>
        <taxon>Arthropoda</taxon>
        <taxon>Chelicerata</taxon>
        <taxon>Arachnida</taxon>
        <taxon>Acari</taxon>
        <taxon>Acariformes</taxon>
        <taxon>Sarcoptiformes</taxon>
        <taxon>Astigmata</taxon>
        <taxon>Glycyphagoidea</taxon>
        <taxon>Echimyopodidae</taxon>
        <taxon>Blomia</taxon>
    </lineage>
</organism>
<proteinExistence type="predicted"/>
<feature type="domain" description="DUF4460" evidence="1">
    <location>
        <begin position="22"/>
        <end position="126"/>
    </location>
</feature>
<dbReference type="InterPro" id="IPR027986">
    <property type="entry name" value="TCAIM"/>
</dbReference>
<protein>
    <recommendedName>
        <fullName evidence="5">T-cell activation inhibitor, mitochondrial</fullName>
    </recommendedName>
</protein>
<dbReference type="OMA" id="KLHISHY"/>
<dbReference type="Pfam" id="PF14687">
    <property type="entry name" value="DUF4460"/>
    <property type="match status" value="1"/>
</dbReference>
<dbReference type="InterPro" id="IPR027989">
    <property type="entry name" value="DUF4461"/>
</dbReference>
<dbReference type="AlphaFoldDB" id="A0A9Q0RPA5"/>
<evidence type="ECO:0000313" key="3">
    <source>
        <dbReference type="EMBL" id="KAJ6221380.1"/>
    </source>
</evidence>
<dbReference type="Proteomes" id="UP001142055">
    <property type="component" value="Chromosome 2"/>
</dbReference>